<dbReference type="OrthoDB" id="1597053at2759"/>
<keyword evidence="3" id="KW-1185">Reference proteome</keyword>
<dbReference type="EMBL" id="PKPP01000641">
    <property type="protein sequence ID" value="PWA90283.1"/>
    <property type="molecule type" value="Genomic_DNA"/>
</dbReference>
<accession>A0A2U1PX55</accession>
<dbReference type="Proteomes" id="UP000245207">
    <property type="component" value="Unassembled WGS sequence"/>
</dbReference>
<organism evidence="2 3">
    <name type="scientific">Artemisia annua</name>
    <name type="common">Sweet wormwood</name>
    <dbReference type="NCBI Taxonomy" id="35608"/>
    <lineage>
        <taxon>Eukaryota</taxon>
        <taxon>Viridiplantae</taxon>
        <taxon>Streptophyta</taxon>
        <taxon>Embryophyta</taxon>
        <taxon>Tracheophyta</taxon>
        <taxon>Spermatophyta</taxon>
        <taxon>Magnoliopsida</taxon>
        <taxon>eudicotyledons</taxon>
        <taxon>Gunneridae</taxon>
        <taxon>Pentapetalae</taxon>
        <taxon>asterids</taxon>
        <taxon>campanulids</taxon>
        <taxon>Asterales</taxon>
        <taxon>Asteraceae</taxon>
        <taxon>Asteroideae</taxon>
        <taxon>Anthemideae</taxon>
        <taxon>Artemisiinae</taxon>
        <taxon>Artemisia</taxon>
    </lineage>
</organism>
<dbReference type="PANTHER" id="PTHR33564:SF11">
    <property type="entry name" value="OS06G0604600 PROTEIN"/>
    <property type="match status" value="1"/>
</dbReference>
<dbReference type="PANTHER" id="PTHR33564">
    <property type="entry name" value="TRANSMEMBRANE PROTEIN"/>
    <property type="match status" value="1"/>
</dbReference>
<keyword evidence="1" id="KW-0812">Transmembrane</keyword>
<keyword evidence="1" id="KW-0472">Membrane</keyword>
<sequence>MSTVWSSQVVLVVLATTLAVSGTMVLLLLCRDKATFTENAIGNQESGGSGHAKTGVGLRSCLSSGKKDGRVVKKVRFSEDVKDSSEKNDEYRKAQREGMMYSHVSYGTQPISFDDGFVNKNLTMLVEFSN</sequence>
<comment type="caution">
    <text evidence="2">The sequence shown here is derived from an EMBL/GenBank/DDBJ whole genome shotgun (WGS) entry which is preliminary data.</text>
</comment>
<name>A0A2U1PX55_ARTAN</name>
<dbReference type="AlphaFoldDB" id="A0A2U1PX55"/>
<reference evidence="2 3" key="1">
    <citation type="journal article" date="2018" name="Mol. Plant">
        <title>The genome of Artemisia annua provides insight into the evolution of Asteraceae family and artemisinin biosynthesis.</title>
        <authorList>
            <person name="Shen Q."/>
            <person name="Zhang L."/>
            <person name="Liao Z."/>
            <person name="Wang S."/>
            <person name="Yan T."/>
            <person name="Shi P."/>
            <person name="Liu M."/>
            <person name="Fu X."/>
            <person name="Pan Q."/>
            <person name="Wang Y."/>
            <person name="Lv Z."/>
            <person name="Lu X."/>
            <person name="Zhang F."/>
            <person name="Jiang W."/>
            <person name="Ma Y."/>
            <person name="Chen M."/>
            <person name="Hao X."/>
            <person name="Li L."/>
            <person name="Tang Y."/>
            <person name="Lv G."/>
            <person name="Zhou Y."/>
            <person name="Sun X."/>
            <person name="Brodelius P.E."/>
            <person name="Rose J.K.C."/>
            <person name="Tang K."/>
        </authorList>
    </citation>
    <scope>NUCLEOTIDE SEQUENCE [LARGE SCALE GENOMIC DNA]</scope>
    <source>
        <strain evidence="3">cv. Huhao1</strain>
        <tissue evidence="2">Leaf</tissue>
    </source>
</reference>
<evidence type="ECO:0000256" key="1">
    <source>
        <dbReference type="SAM" id="Phobius"/>
    </source>
</evidence>
<proteinExistence type="predicted"/>
<evidence type="ECO:0000313" key="2">
    <source>
        <dbReference type="EMBL" id="PWA90283.1"/>
    </source>
</evidence>
<protein>
    <submittedName>
        <fullName evidence="2">Uncharacterized protein</fullName>
    </submittedName>
</protein>
<feature type="transmembrane region" description="Helical" evidence="1">
    <location>
        <begin position="6"/>
        <end position="29"/>
    </location>
</feature>
<gene>
    <name evidence="2" type="ORF">CTI12_AA101210</name>
</gene>
<evidence type="ECO:0000313" key="3">
    <source>
        <dbReference type="Proteomes" id="UP000245207"/>
    </source>
</evidence>
<keyword evidence="1" id="KW-1133">Transmembrane helix</keyword>